<keyword evidence="3" id="KW-1185">Reference proteome</keyword>
<evidence type="ECO:0000256" key="1">
    <source>
        <dbReference type="SAM" id="MobiDB-lite"/>
    </source>
</evidence>
<dbReference type="SUPFAM" id="SSF102405">
    <property type="entry name" value="MCP/YpsA-like"/>
    <property type="match status" value="1"/>
</dbReference>
<dbReference type="Proteomes" id="UP000182977">
    <property type="component" value="Chromosome I"/>
</dbReference>
<evidence type="ECO:0000313" key="2">
    <source>
        <dbReference type="EMBL" id="SDU79500.1"/>
    </source>
</evidence>
<protein>
    <submittedName>
        <fullName evidence="2">Uncharacterized protein</fullName>
    </submittedName>
</protein>
<name>A0A1H2LEM6_9ACTN</name>
<feature type="region of interest" description="Disordered" evidence="1">
    <location>
        <begin position="1"/>
        <end position="20"/>
    </location>
</feature>
<evidence type="ECO:0000313" key="3">
    <source>
        <dbReference type="Proteomes" id="UP000182977"/>
    </source>
</evidence>
<sequence length="254" mass="27399">MTAVVQDGVGQGGEAGRDGAVLDARPHCLTSVSASRSSDDWPNRGGHGPRRRDRAARNPVALLDVHGLRARRWSGTVVYVAGRCLIRSLPVPGSEGRSAVRVAVTGHRSLDEVTASLISHAIRKHLATIDRLVGISCLTEGADRLFARAVLDVGGRLVIVVPSARHRDLLPVSSLYDYDALLNRAFDVVRLRFDESDPEALLAASRHMLERADELVAVWNGRPACRLGGPADVVREALRLRVTVKVIWPASAPS</sequence>
<dbReference type="Gene3D" id="3.40.50.450">
    <property type="match status" value="1"/>
</dbReference>
<reference evidence="3" key="1">
    <citation type="submission" date="2016-10" db="EMBL/GenBank/DDBJ databases">
        <authorList>
            <person name="Varghese N."/>
            <person name="Submissions S."/>
        </authorList>
    </citation>
    <scope>NUCLEOTIDE SEQUENCE [LARGE SCALE GENOMIC DNA]</scope>
    <source>
        <strain evidence="3">DSM 45079</strain>
    </source>
</reference>
<organism evidence="2 3">
    <name type="scientific">Jiangella alkaliphila</name>
    <dbReference type="NCBI Taxonomy" id="419479"/>
    <lineage>
        <taxon>Bacteria</taxon>
        <taxon>Bacillati</taxon>
        <taxon>Actinomycetota</taxon>
        <taxon>Actinomycetes</taxon>
        <taxon>Jiangellales</taxon>
        <taxon>Jiangellaceae</taxon>
        <taxon>Jiangella</taxon>
    </lineage>
</organism>
<dbReference type="EMBL" id="LT629791">
    <property type="protein sequence ID" value="SDU79500.1"/>
    <property type="molecule type" value="Genomic_DNA"/>
</dbReference>
<gene>
    <name evidence="2" type="ORF">SAMN04488563_6011</name>
</gene>
<dbReference type="STRING" id="419479.SAMN04488563_6011"/>
<dbReference type="AlphaFoldDB" id="A0A1H2LEM6"/>
<feature type="region of interest" description="Disordered" evidence="1">
    <location>
        <begin position="31"/>
        <end position="55"/>
    </location>
</feature>
<accession>A0A1H2LEM6</accession>
<proteinExistence type="predicted"/>